<keyword evidence="3" id="KW-1185">Reference proteome</keyword>
<evidence type="ECO:0000313" key="3">
    <source>
        <dbReference type="Proteomes" id="UP000427906"/>
    </source>
</evidence>
<gene>
    <name evidence="2" type="ORF">DSCA_41590</name>
</gene>
<proteinExistence type="predicted"/>
<feature type="region of interest" description="Disordered" evidence="1">
    <location>
        <begin position="24"/>
        <end position="64"/>
    </location>
</feature>
<dbReference type="KEGG" id="dalk:DSCA_41590"/>
<protein>
    <submittedName>
        <fullName evidence="2">Uncharacterized protein</fullName>
    </submittedName>
</protein>
<feature type="compositionally biased region" description="Basic and acidic residues" evidence="1">
    <location>
        <begin position="40"/>
        <end position="64"/>
    </location>
</feature>
<sequence>MDIIRWWKAVSCLPSSVETMCRPKLKKRGSLPTPFTPTKDPVRRPVKDEAGKDSADIRLHARGE</sequence>
<name>A0A5K7YQQ7_9BACT</name>
<dbReference type="Proteomes" id="UP000427906">
    <property type="component" value="Chromosome"/>
</dbReference>
<organism evidence="2 3">
    <name type="scientific">Desulfosarcina alkanivorans</name>
    <dbReference type="NCBI Taxonomy" id="571177"/>
    <lineage>
        <taxon>Bacteria</taxon>
        <taxon>Pseudomonadati</taxon>
        <taxon>Thermodesulfobacteriota</taxon>
        <taxon>Desulfobacteria</taxon>
        <taxon>Desulfobacterales</taxon>
        <taxon>Desulfosarcinaceae</taxon>
        <taxon>Desulfosarcina</taxon>
    </lineage>
</organism>
<evidence type="ECO:0000256" key="1">
    <source>
        <dbReference type="SAM" id="MobiDB-lite"/>
    </source>
</evidence>
<accession>A0A5K7YQQ7</accession>
<dbReference type="AlphaFoldDB" id="A0A5K7YQQ7"/>
<evidence type="ECO:0000313" key="2">
    <source>
        <dbReference type="EMBL" id="BBO70229.1"/>
    </source>
</evidence>
<dbReference type="EMBL" id="AP021874">
    <property type="protein sequence ID" value="BBO70229.1"/>
    <property type="molecule type" value="Genomic_DNA"/>
</dbReference>
<reference evidence="2 3" key="1">
    <citation type="submission" date="2019-11" db="EMBL/GenBank/DDBJ databases">
        <title>Comparative genomics of hydrocarbon-degrading Desulfosarcina strains.</title>
        <authorList>
            <person name="Watanabe M."/>
            <person name="Kojima H."/>
            <person name="Fukui M."/>
        </authorList>
    </citation>
    <scope>NUCLEOTIDE SEQUENCE [LARGE SCALE GENOMIC DNA]</scope>
    <source>
        <strain evidence="2 3">PL12</strain>
    </source>
</reference>